<proteinExistence type="inferred from homology"/>
<dbReference type="Gene3D" id="3.50.50.60">
    <property type="entry name" value="FAD/NAD(P)-binding domain"/>
    <property type="match status" value="2"/>
</dbReference>
<keyword evidence="3 6" id="KW-0274">FAD</keyword>
<dbReference type="PRINTS" id="PR00370">
    <property type="entry name" value="FMOXYGENASE"/>
</dbReference>
<evidence type="ECO:0000256" key="1">
    <source>
        <dbReference type="ARBA" id="ARBA00009183"/>
    </source>
</evidence>
<dbReference type="GO" id="GO:0050661">
    <property type="term" value="F:NADP binding"/>
    <property type="evidence" value="ECO:0007669"/>
    <property type="project" value="InterPro"/>
</dbReference>
<dbReference type="Pfam" id="PF00743">
    <property type="entry name" value="FMO-like"/>
    <property type="match status" value="2"/>
</dbReference>
<dbReference type="EC" id="1.-.-.-" evidence="6"/>
<keyword evidence="4" id="KW-0521">NADP</keyword>
<keyword evidence="5 6" id="KW-0560">Oxidoreductase</keyword>
<evidence type="ECO:0000256" key="5">
    <source>
        <dbReference type="ARBA" id="ARBA00023002"/>
    </source>
</evidence>
<keyword evidence="6" id="KW-0503">Monooxygenase</keyword>
<dbReference type="GO" id="GO:0004499">
    <property type="term" value="F:N,N-dimethylaniline monooxygenase activity"/>
    <property type="evidence" value="ECO:0007669"/>
    <property type="project" value="InterPro"/>
</dbReference>
<dbReference type="InterPro" id="IPR036188">
    <property type="entry name" value="FAD/NAD-bd_sf"/>
</dbReference>
<dbReference type="EMBL" id="JADCNM010000003">
    <property type="protein sequence ID" value="KAG0490322.1"/>
    <property type="molecule type" value="Genomic_DNA"/>
</dbReference>
<dbReference type="GO" id="GO:0050660">
    <property type="term" value="F:flavin adenine dinucleotide binding"/>
    <property type="evidence" value="ECO:0007669"/>
    <property type="project" value="InterPro"/>
</dbReference>
<dbReference type="PANTHER" id="PTHR23023">
    <property type="entry name" value="DIMETHYLANILINE MONOOXYGENASE"/>
    <property type="match status" value="1"/>
</dbReference>
<evidence type="ECO:0000313" key="7">
    <source>
        <dbReference type="EMBL" id="KAG0490322.1"/>
    </source>
</evidence>
<name>A0A835RQW2_VANPL</name>
<evidence type="ECO:0000256" key="4">
    <source>
        <dbReference type="ARBA" id="ARBA00022857"/>
    </source>
</evidence>
<comment type="similarity">
    <text evidence="1 6">Belongs to the FMO family.</text>
</comment>
<dbReference type="InterPro" id="IPR050346">
    <property type="entry name" value="FMO-like"/>
</dbReference>
<dbReference type="InterPro" id="IPR000960">
    <property type="entry name" value="Flavin_mOase"/>
</dbReference>
<comment type="caution">
    <text evidence="7">The sequence shown here is derived from an EMBL/GenBank/DDBJ whole genome shotgun (WGS) entry which is preliminary data.</text>
</comment>
<dbReference type="PIRSF" id="PIRSF000332">
    <property type="entry name" value="FMO"/>
    <property type="match status" value="1"/>
</dbReference>
<dbReference type="SUPFAM" id="SSF51905">
    <property type="entry name" value="FAD/NAD(P)-binding domain"/>
    <property type="match status" value="2"/>
</dbReference>
<evidence type="ECO:0000256" key="2">
    <source>
        <dbReference type="ARBA" id="ARBA00022630"/>
    </source>
</evidence>
<comment type="cofactor">
    <cofactor evidence="6">
        <name>FAD</name>
        <dbReference type="ChEBI" id="CHEBI:57692"/>
    </cofactor>
</comment>
<organism evidence="7 8">
    <name type="scientific">Vanilla planifolia</name>
    <name type="common">Vanilla</name>
    <dbReference type="NCBI Taxonomy" id="51239"/>
    <lineage>
        <taxon>Eukaryota</taxon>
        <taxon>Viridiplantae</taxon>
        <taxon>Streptophyta</taxon>
        <taxon>Embryophyta</taxon>
        <taxon>Tracheophyta</taxon>
        <taxon>Spermatophyta</taxon>
        <taxon>Magnoliopsida</taxon>
        <taxon>Liliopsida</taxon>
        <taxon>Asparagales</taxon>
        <taxon>Orchidaceae</taxon>
        <taxon>Vanilloideae</taxon>
        <taxon>Vanilleae</taxon>
        <taxon>Vanilla</taxon>
    </lineage>
</organism>
<evidence type="ECO:0000256" key="6">
    <source>
        <dbReference type="RuleBase" id="RU361177"/>
    </source>
</evidence>
<accession>A0A835RQW2</accession>
<gene>
    <name evidence="7" type="ORF">HPP92_007185</name>
</gene>
<evidence type="ECO:0000313" key="8">
    <source>
        <dbReference type="Proteomes" id="UP000639772"/>
    </source>
</evidence>
<dbReference type="InterPro" id="IPR020946">
    <property type="entry name" value="Flavin_mOase-like"/>
</dbReference>
<keyword evidence="2 6" id="KW-0285">Flavoprotein</keyword>
<reference evidence="7 8" key="1">
    <citation type="journal article" date="2020" name="Nat. Food">
        <title>A phased Vanilla planifolia genome enables genetic improvement of flavour and production.</title>
        <authorList>
            <person name="Hasing T."/>
            <person name="Tang H."/>
            <person name="Brym M."/>
            <person name="Khazi F."/>
            <person name="Huang T."/>
            <person name="Chambers A.H."/>
        </authorList>
    </citation>
    <scope>NUCLEOTIDE SEQUENCE [LARGE SCALE GENOMIC DNA]</scope>
    <source>
        <tissue evidence="7">Leaf</tissue>
    </source>
</reference>
<dbReference type="OrthoDB" id="66881at2759"/>
<dbReference type="AlphaFoldDB" id="A0A835RQW2"/>
<dbReference type="Proteomes" id="UP000639772">
    <property type="component" value="Chromosome 3"/>
</dbReference>
<dbReference type="FunFam" id="3.50.50.60:FF:000099">
    <property type="entry name" value="Flavin-containing monooxygenase"/>
    <property type="match status" value="1"/>
</dbReference>
<evidence type="ECO:0000256" key="3">
    <source>
        <dbReference type="ARBA" id="ARBA00022827"/>
    </source>
</evidence>
<protein>
    <recommendedName>
        <fullName evidence="6">Flavin-containing monooxygenase</fullName>
        <ecNumber evidence="6">1.-.-.-</ecNumber>
    </recommendedName>
</protein>
<sequence>MLGRRVAVIGAGAAGLVAARELHREGHAVVVFERGGRIGGTWVYTPSTESDPLGRDPKRKIVHSSLYDSLRTNLPRECMGFFDYPFVAIPGRDIRRFPGHQEVLSYLEDFSREFDINELVRFWTEVVRVDVEDEGKLAVRSQKINGGDISDETELYDAVVVCNGHYTEPRVAEIPGIRTWPGKQIHSHNYRIPEPFLDQVVVVIGSSASAADISREIADFAKEVHIANRSASAGTPMKLSMNNVWLHSMIERTLADGIVLFKDGSQAKVDVIIHCTGYRYHFPFLNKDVINVDDNRVGPLYKHVFPPSLAPSLSFIGLPWKIVPFPLCELQSKWVASVLSGRIALPTSEEMMDDVNNFYSEMERTGWPKRYTHNIGEYQFEYDDWLASQCGYPLVEEWRKKMYEATWKNKFARPDAYRDEWDDDDLIVLAHEDFGNLLVPS</sequence>